<feature type="compositionally biased region" description="Basic and acidic residues" evidence="5">
    <location>
        <begin position="176"/>
        <end position="201"/>
    </location>
</feature>
<proteinExistence type="predicted"/>
<evidence type="ECO:0000313" key="7">
    <source>
        <dbReference type="EMBL" id="OJJ36333.1"/>
    </source>
</evidence>
<feature type="region of interest" description="Disordered" evidence="5">
    <location>
        <begin position="174"/>
        <end position="204"/>
    </location>
</feature>
<dbReference type="InterPro" id="IPR051694">
    <property type="entry name" value="Immunoregulatory_rcpt-like"/>
</dbReference>
<accession>A0A1L9RN65</accession>
<dbReference type="GO" id="GO:0016020">
    <property type="term" value="C:membrane"/>
    <property type="evidence" value="ECO:0007669"/>
    <property type="project" value="UniProtKB-SubCell"/>
</dbReference>
<feature type="region of interest" description="Disordered" evidence="5">
    <location>
        <begin position="104"/>
        <end position="135"/>
    </location>
</feature>
<evidence type="ECO:0000256" key="2">
    <source>
        <dbReference type="ARBA" id="ARBA00022692"/>
    </source>
</evidence>
<dbReference type="PANTHER" id="PTHR15549">
    <property type="entry name" value="PAIRED IMMUNOGLOBULIN-LIKE TYPE 2 RECEPTOR"/>
    <property type="match status" value="1"/>
</dbReference>
<reference evidence="8" key="1">
    <citation type="journal article" date="2017" name="Genome Biol.">
        <title>Comparative genomics reveals high biological diversity and specific adaptations in the industrially and medically important fungal genus Aspergillus.</title>
        <authorList>
            <person name="de Vries R.P."/>
            <person name="Riley R."/>
            <person name="Wiebenga A."/>
            <person name="Aguilar-Osorio G."/>
            <person name="Amillis S."/>
            <person name="Uchima C.A."/>
            <person name="Anderluh G."/>
            <person name="Asadollahi M."/>
            <person name="Askin M."/>
            <person name="Barry K."/>
            <person name="Battaglia E."/>
            <person name="Bayram O."/>
            <person name="Benocci T."/>
            <person name="Braus-Stromeyer S.A."/>
            <person name="Caldana C."/>
            <person name="Canovas D."/>
            <person name="Cerqueira G.C."/>
            <person name="Chen F."/>
            <person name="Chen W."/>
            <person name="Choi C."/>
            <person name="Clum A."/>
            <person name="Dos Santos R.A."/>
            <person name="Damasio A.R."/>
            <person name="Diallinas G."/>
            <person name="Emri T."/>
            <person name="Fekete E."/>
            <person name="Flipphi M."/>
            <person name="Freyberg S."/>
            <person name="Gallo A."/>
            <person name="Gournas C."/>
            <person name="Habgood R."/>
            <person name="Hainaut M."/>
            <person name="Harispe M.L."/>
            <person name="Henrissat B."/>
            <person name="Hilden K.S."/>
            <person name="Hope R."/>
            <person name="Hossain A."/>
            <person name="Karabika E."/>
            <person name="Karaffa L."/>
            <person name="Karanyi Z."/>
            <person name="Krasevec N."/>
            <person name="Kuo A."/>
            <person name="Kusch H."/>
            <person name="LaButti K."/>
            <person name="Lagendijk E.L."/>
            <person name="Lapidus A."/>
            <person name="Levasseur A."/>
            <person name="Lindquist E."/>
            <person name="Lipzen A."/>
            <person name="Logrieco A.F."/>
            <person name="MacCabe A."/>
            <person name="Maekelae M.R."/>
            <person name="Malavazi I."/>
            <person name="Melin P."/>
            <person name="Meyer V."/>
            <person name="Mielnichuk N."/>
            <person name="Miskei M."/>
            <person name="Molnar A.P."/>
            <person name="Mule G."/>
            <person name="Ngan C.Y."/>
            <person name="Orejas M."/>
            <person name="Orosz E."/>
            <person name="Ouedraogo J.P."/>
            <person name="Overkamp K.M."/>
            <person name="Park H.-S."/>
            <person name="Perrone G."/>
            <person name="Piumi F."/>
            <person name="Punt P.J."/>
            <person name="Ram A.F."/>
            <person name="Ramon A."/>
            <person name="Rauscher S."/>
            <person name="Record E."/>
            <person name="Riano-Pachon D.M."/>
            <person name="Robert V."/>
            <person name="Roehrig J."/>
            <person name="Ruller R."/>
            <person name="Salamov A."/>
            <person name="Salih N.S."/>
            <person name="Samson R.A."/>
            <person name="Sandor E."/>
            <person name="Sanguinetti M."/>
            <person name="Schuetze T."/>
            <person name="Sepcic K."/>
            <person name="Shelest E."/>
            <person name="Sherlock G."/>
            <person name="Sophianopoulou V."/>
            <person name="Squina F.M."/>
            <person name="Sun H."/>
            <person name="Susca A."/>
            <person name="Todd R.B."/>
            <person name="Tsang A."/>
            <person name="Unkles S.E."/>
            <person name="van de Wiele N."/>
            <person name="van Rossen-Uffink D."/>
            <person name="Oliveira J.V."/>
            <person name="Vesth T.C."/>
            <person name="Visser J."/>
            <person name="Yu J.-H."/>
            <person name="Zhou M."/>
            <person name="Andersen M.R."/>
            <person name="Archer D.B."/>
            <person name="Baker S.E."/>
            <person name="Benoit I."/>
            <person name="Brakhage A.A."/>
            <person name="Braus G.H."/>
            <person name="Fischer R."/>
            <person name="Frisvad J.C."/>
            <person name="Goldman G.H."/>
            <person name="Houbraken J."/>
            <person name="Oakley B."/>
            <person name="Pocsi I."/>
            <person name="Scazzocchio C."/>
            <person name="Seiboth B."/>
            <person name="vanKuyk P.A."/>
            <person name="Wortman J."/>
            <person name="Dyer P.S."/>
            <person name="Grigoriev I.V."/>
        </authorList>
    </citation>
    <scope>NUCLEOTIDE SEQUENCE [LARGE SCALE GENOMIC DNA]</scope>
    <source>
        <strain evidence="8">DTO 134E9</strain>
    </source>
</reference>
<protein>
    <submittedName>
        <fullName evidence="7">Uncharacterized protein</fullName>
    </submittedName>
</protein>
<comment type="subcellular location">
    <subcellularLocation>
        <location evidence="1">Membrane</location>
        <topology evidence="1">Single-pass membrane protein</topology>
    </subcellularLocation>
</comment>
<dbReference type="RefSeq" id="XP_040690009.1">
    <property type="nucleotide sequence ID" value="XM_040834784.1"/>
</dbReference>
<evidence type="ECO:0000256" key="6">
    <source>
        <dbReference type="SAM" id="Phobius"/>
    </source>
</evidence>
<dbReference type="VEuPathDB" id="FungiDB:ASPWEDRAFT_37903"/>
<gene>
    <name evidence="7" type="ORF">ASPWEDRAFT_37903</name>
</gene>
<name>A0A1L9RN65_ASPWE</name>
<evidence type="ECO:0000313" key="8">
    <source>
        <dbReference type="Proteomes" id="UP000184383"/>
    </source>
</evidence>
<dbReference type="EMBL" id="KV878211">
    <property type="protein sequence ID" value="OJJ36333.1"/>
    <property type="molecule type" value="Genomic_DNA"/>
</dbReference>
<dbReference type="Proteomes" id="UP000184383">
    <property type="component" value="Unassembled WGS sequence"/>
</dbReference>
<keyword evidence="8" id="KW-1185">Reference proteome</keyword>
<dbReference type="GeneID" id="63750632"/>
<feature type="transmembrane region" description="Helical" evidence="6">
    <location>
        <begin position="143"/>
        <end position="166"/>
    </location>
</feature>
<dbReference type="AlphaFoldDB" id="A0A1L9RN65"/>
<keyword evidence="4 6" id="KW-0472">Membrane</keyword>
<dbReference type="CDD" id="cd12087">
    <property type="entry name" value="TM_EGFR-like"/>
    <property type="match status" value="1"/>
</dbReference>
<sequence>MDILFPRADGNATSCQGDIGTGQCLPSGSCPGIQYQNKCPTGSGDECCLNRHCDVPEGTGWCRDSSWQTCDGNFYVGTGPPWPCPGSDSIKCCVKYANMNNGTSNATTTTPSTLSTATSTPTTTSSLSPVTSQNTSGLSGSQIGGIVGGVVAAFLIAVVILAAVFWRRRRQAPAELRADSEHTEQSGYQRVEEPEQPDRTSDIPMLAGVEKKELDGQAVHRPEVRIENTFAELPGSVQLAELPAGAVKR</sequence>
<organism evidence="7 8">
    <name type="scientific">Aspergillus wentii DTO 134E9</name>
    <dbReference type="NCBI Taxonomy" id="1073089"/>
    <lineage>
        <taxon>Eukaryota</taxon>
        <taxon>Fungi</taxon>
        <taxon>Dikarya</taxon>
        <taxon>Ascomycota</taxon>
        <taxon>Pezizomycotina</taxon>
        <taxon>Eurotiomycetes</taxon>
        <taxon>Eurotiomycetidae</taxon>
        <taxon>Eurotiales</taxon>
        <taxon>Aspergillaceae</taxon>
        <taxon>Aspergillus</taxon>
        <taxon>Aspergillus subgen. Cremei</taxon>
    </lineage>
</organism>
<keyword evidence="2 6" id="KW-0812">Transmembrane</keyword>
<keyword evidence="3 6" id="KW-1133">Transmembrane helix</keyword>
<evidence type="ECO:0000256" key="5">
    <source>
        <dbReference type="SAM" id="MobiDB-lite"/>
    </source>
</evidence>
<evidence type="ECO:0000256" key="4">
    <source>
        <dbReference type="ARBA" id="ARBA00023136"/>
    </source>
</evidence>
<feature type="compositionally biased region" description="Low complexity" evidence="5">
    <location>
        <begin position="104"/>
        <end position="132"/>
    </location>
</feature>
<evidence type="ECO:0000256" key="1">
    <source>
        <dbReference type="ARBA" id="ARBA00004167"/>
    </source>
</evidence>
<dbReference type="OrthoDB" id="2251794at2759"/>
<evidence type="ECO:0000256" key="3">
    <source>
        <dbReference type="ARBA" id="ARBA00022989"/>
    </source>
</evidence>
<dbReference type="GO" id="GO:0071944">
    <property type="term" value="C:cell periphery"/>
    <property type="evidence" value="ECO:0007669"/>
    <property type="project" value="UniProtKB-ARBA"/>
</dbReference>